<feature type="transmembrane region" description="Helical" evidence="1">
    <location>
        <begin position="12"/>
        <end position="30"/>
    </location>
</feature>
<gene>
    <name evidence="2" type="ORF">CPG37_04465</name>
</gene>
<name>A0ABX4LQS0_9BACT</name>
<dbReference type="Proteomes" id="UP000221384">
    <property type="component" value="Unassembled WGS sequence"/>
</dbReference>
<keyword evidence="3" id="KW-1185">Reference proteome</keyword>
<keyword evidence="1" id="KW-0472">Membrane</keyword>
<reference evidence="2 3" key="1">
    <citation type="submission" date="2017-09" db="EMBL/GenBank/DDBJ databases">
        <authorList>
            <person name="Perez-Cataluna A."/>
            <person name="Figueras M.J."/>
            <person name="Salas-Masso N."/>
        </authorList>
    </citation>
    <scope>NUCLEOTIDE SEQUENCE [LARGE SCALE GENOMIC DNA]</scope>
    <source>
        <strain evidence="2 3">F138-33</strain>
    </source>
</reference>
<feature type="transmembrane region" description="Helical" evidence="1">
    <location>
        <begin position="36"/>
        <end position="58"/>
    </location>
</feature>
<comment type="caution">
    <text evidence="2">The sequence shown here is derived from an EMBL/GenBank/DDBJ whole genome shotgun (WGS) entry which is preliminary data.</text>
</comment>
<protein>
    <recommendedName>
        <fullName evidence="4">SMODS-associated and fused to various effectors domain-containing protein</fullName>
    </recommendedName>
</protein>
<proteinExistence type="predicted"/>
<keyword evidence="1" id="KW-1133">Transmembrane helix</keyword>
<dbReference type="EMBL" id="NWVW01000004">
    <property type="protein sequence ID" value="PHO10305.1"/>
    <property type="molecule type" value="Genomic_DNA"/>
</dbReference>
<dbReference type="RefSeq" id="WP_099333987.1">
    <property type="nucleotide sequence ID" value="NZ_CP042812.1"/>
</dbReference>
<evidence type="ECO:0000313" key="3">
    <source>
        <dbReference type="Proteomes" id="UP000221384"/>
    </source>
</evidence>
<keyword evidence="1" id="KW-0812">Transmembrane</keyword>
<accession>A0ABX4LQS0</accession>
<organism evidence="2 3">
    <name type="scientific">Malaciobacter canalis</name>
    <dbReference type="NCBI Taxonomy" id="1912871"/>
    <lineage>
        <taxon>Bacteria</taxon>
        <taxon>Pseudomonadati</taxon>
        <taxon>Campylobacterota</taxon>
        <taxon>Epsilonproteobacteria</taxon>
        <taxon>Campylobacterales</taxon>
        <taxon>Arcobacteraceae</taxon>
        <taxon>Malaciobacter</taxon>
    </lineage>
</organism>
<evidence type="ECO:0008006" key="4">
    <source>
        <dbReference type="Google" id="ProtNLM"/>
    </source>
</evidence>
<sequence>MKVTEAIQNKFIVLSLITFLGYFIISGQFPPGPQQTIYVTFLNLLNAIGGLLLITGLYDVTLKEQFQNETIENFIKTLYLDNKYVSRFKKEELRNIFAKVLKEFIKSDINSIYKNKITEHISKNIIPMARGEHSDSKINTYFKHYDEQIVCFKSKDKNVIRCKVATSYELINNTSLPISQTIFTLKNIPNCHSLNFDKVLKLISLKIFVDGKEEKQYSKPDFLKENFKVAEANGQSTSVSTYSERVQIKQIVKKGEEEELIEFKKKFNKKLKVKKVFEIDIPYFDNNYTHIFHRPILNYSLTYKDYNASKVEGVLISAFHKKSDDTIHMNPIEENEFKIELKEDLVLPKEGLTVISRRN</sequence>
<evidence type="ECO:0000313" key="2">
    <source>
        <dbReference type="EMBL" id="PHO10305.1"/>
    </source>
</evidence>
<evidence type="ECO:0000256" key="1">
    <source>
        <dbReference type="SAM" id="Phobius"/>
    </source>
</evidence>